<dbReference type="InterPro" id="IPR004681">
    <property type="entry name" value="TRAP_DctM"/>
</dbReference>
<dbReference type="PIRSF" id="PIRSF006066">
    <property type="entry name" value="HI0050"/>
    <property type="match status" value="1"/>
</dbReference>
<keyword evidence="11" id="KW-1185">Reference proteome</keyword>
<dbReference type="HOGENOM" id="CLU_019824_4_0_6"/>
<evidence type="ECO:0000256" key="4">
    <source>
        <dbReference type="ARBA" id="ARBA00022692"/>
    </source>
</evidence>
<comment type="function">
    <text evidence="7">Part of the tripartite ATP-independent periplasmic (TRAP) transport system.</text>
</comment>
<name>A0A078LW77_9PSED</name>
<evidence type="ECO:0000256" key="6">
    <source>
        <dbReference type="ARBA" id="ARBA00023136"/>
    </source>
</evidence>
<evidence type="ECO:0000313" key="10">
    <source>
        <dbReference type="EMBL" id="CDZ94116.1"/>
    </source>
</evidence>
<keyword evidence="5 8" id="KW-1133">Transmembrane helix</keyword>
<keyword evidence="2" id="KW-1003">Cell membrane</keyword>
<sequence length="437" mass="46476">MDWVTTLILMFGGVIFFLLLGLPIVFSFLVVNLIGAFFVMGGDVGIMQMVRNMQGSVAQYALAPIVLFVFMGEIMLHTRIAARAIDAVDRLFSRVPGRLSLIAVTGGTVFATLSGSTLANTAVLGKTLLPEMKERGYAPGISMGPIMAVGGIAMLIPPSGLAVLLGSLGKISINQLLIAAIVPAAMMAVLFFVYIIARCMINPSLAPAYEVEERSWSDRLLPFFKYVVPLGGIFVAVVGSMVAGIATPTESAALGSLASILAAALYRSLSLRALIDSITETMKFSAMILFVICASSTFSQILAFSGATHSISMFVAELGLSPFVLLLAMLGILLLLGCFMEQVSMMMLTLPIFMPIALSAGIEPVWFGVMLLIVLEMSLCTPPLGLLIFVMQGIASSGTKLSTIYASVTPFILLEMLVLGLIMAFPIITSWLPSMLL</sequence>
<feature type="transmembrane region" description="Helical" evidence="8">
    <location>
        <begin position="136"/>
        <end position="156"/>
    </location>
</feature>
<dbReference type="GO" id="GO:0005886">
    <property type="term" value="C:plasma membrane"/>
    <property type="evidence" value="ECO:0007669"/>
    <property type="project" value="UniProtKB-SubCell"/>
</dbReference>
<dbReference type="OrthoDB" id="9796052at2"/>
<evidence type="ECO:0000259" key="9">
    <source>
        <dbReference type="Pfam" id="PF06808"/>
    </source>
</evidence>
<feature type="transmembrane region" description="Helical" evidence="8">
    <location>
        <begin position="6"/>
        <end position="39"/>
    </location>
</feature>
<accession>A0A078LW77</accession>
<keyword evidence="7" id="KW-0813">Transport</keyword>
<feature type="transmembrane region" description="Helical" evidence="8">
    <location>
        <begin position="252"/>
        <end position="275"/>
    </location>
</feature>
<feature type="transmembrane region" description="Helical" evidence="8">
    <location>
        <begin position="223"/>
        <end position="246"/>
    </location>
</feature>
<evidence type="ECO:0000256" key="1">
    <source>
        <dbReference type="ARBA" id="ARBA00004429"/>
    </source>
</evidence>
<dbReference type="AlphaFoldDB" id="A0A078LW77"/>
<feature type="transmembrane region" description="Helical" evidence="8">
    <location>
        <begin position="313"/>
        <end position="336"/>
    </location>
</feature>
<protein>
    <submittedName>
        <fullName evidence="10">TRAP dicarboxylate transporter subunit DctM</fullName>
    </submittedName>
</protein>
<keyword evidence="6 8" id="KW-0472">Membrane</keyword>
<dbReference type="Pfam" id="PF06808">
    <property type="entry name" value="DctM"/>
    <property type="match status" value="1"/>
</dbReference>
<dbReference type="EMBL" id="CCSF01000001">
    <property type="protein sequence ID" value="CDZ94116.1"/>
    <property type="molecule type" value="Genomic_DNA"/>
</dbReference>
<dbReference type="Proteomes" id="UP000053902">
    <property type="component" value="Unassembled WGS sequence"/>
</dbReference>
<dbReference type="RefSeq" id="WP_037023245.1">
    <property type="nucleotide sequence ID" value="NZ_CCSF01000001.1"/>
</dbReference>
<proteinExistence type="predicted"/>
<evidence type="ECO:0000256" key="8">
    <source>
        <dbReference type="SAM" id="Phobius"/>
    </source>
</evidence>
<feature type="domain" description="TRAP C4-dicarboxylate transport system permease DctM subunit" evidence="9">
    <location>
        <begin position="12"/>
        <end position="426"/>
    </location>
</feature>
<dbReference type="STRING" id="1499686.BN1079_01427"/>
<gene>
    <name evidence="10" type="ORF">BN1079_01427</name>
</gene>
<keyword evidence="4 8" id="KW-0812">Transmembrane</keyword>
<evidence type="ECO:0000256" key="3">
    <source>
        <dbReference type="ARBA" id="ARBA00022519"/>
    </source>
</evidence>
<organism evidence="10 11">
    <name type="scientific">Pseudomonas saudiphocaensis</name>
    <dbReference type="NCBI Taxonomy" id="1499686"/>
    <lineage>
        <taxon>Bacteria</taxon>
        <taxon>Pseudomonadati</taxon>
        <taxon>Pseudomonadota</taxon>
        <taxon>Gammaproteobacteria</taxon>
        <taxon>Pseudomonadales</taxon>
        <taxon>Pseudomonadaceae</taxon>
        <taxon>Pseudomonas</taxon>
    </lineage>
</organism>
<evidence type="ECO:0000313" key="11">
    <source>
        <dbReference type="Proteomes" id="UP000053902"/>
    </source>
</evidence>
<keyword evidence="3 7" id="KW-0997">Cell inner membrane</keyword>
<evidence type="ECO:0000256" key="5">
    <source>
        <dbReference type="ARBA" id="ARBA00022989"/>
    </source>
</evidence>
<dbReference type="eggNOG" id="COG1593">
    <property type="taxonomic scope" value="Bacteria"/>
</dbReference>
<feature type="transmembrane region" description="Helical" evidence="8">
    <location>
        <begin position="287"/>
        <end position="307"/>
    </location>
</feature>
<feature type="transmembrane region" description="Helical" evidence="8">
    <location>
        <begin position="100"/>
        <end position="124"/>
    </location>
</feature>
<dbReference type="PANTHER" id="PTHR33362">
    <property type="entry name" value="SIALIC ACID TRAP TRANSPORTER PERMEASE PROTEIN SIAT-RELATED"/>
    <property type="match status" value="1"/>
</dbReference>
<feature type="transmembrane region" description="Helical" evidence="8">
    <location>
        <begin position="60"/>
        <end position="80"/>
    </location>
</feature>
<comment type="subcellular location">
    <subcellularLocation>
        <location evidence="1 7">Cell inner membrane</location>
        <topology evidence="1 7">Multi-pass membrane protein</topology>
    </subcellularLocation>
</comment>
<reference evidence="10 11" key="1">
    <citation type="submission" date="2014-07" db="EMBL/GenBank/DDBJ databases">
        <authorList>
            <person name="Urmite Genomes Urmite Genomes"/>
        </authorList>
    </citation>
    <scope>NUCLEOTIDE SEQUENCE [LARGE SCALE GENOMIC DNA]</scope>
    <source>
        <strain evidence="10 11">20_BN</strain>
    </source>
</reference>
<feature type="transmembrane region" description="Helical" evidence="8">
    <location>
        <begin position="176"/>
        <end position="197"/>
    </location>
</feature>
<dbReference type="PANTHER" id="PTHR33362:SF5">
    <property type="entry name" value="C4-DICARBOXYLATE TRAP TRANSPORTER LARGE PERMEASE PROTEIN DCTM"/>
    <property type="match status" value="1"/>
</dbReference>
<evidence type="ECO:0000256" key="7">
    <source>
        <dbReference type="RuleBase" id="RU369079"/>
    </source>
</evidence>
<dbReference type="GO" id="GO:0022857">
    <property type="term" value="F:transmembrane transporter activity"/>
    <property type="evidence" value="ECO:0007669"/>
    <property type="project" value="UniProtKB-UniRule"/>
</dbReference>
<evidence type="ECO:0000256" key="2">
    <source>
        <dbReference type="ARBA" id="ARBA00022475"/>
    </source>
</evidence>
<dbReference type="InterPro" id="IPR010656">
    <property type="entry name" value="DctM"/>
</dbReference>
<feature type="transmembrane region" description="Helical" evidence="8">
    <location>
        <begin position="403"/>
        <end position="428"/>
    </location>
</feature>